<dbReference type="InterPro" id="IPR004044">
    <property type="entry name" value="KH_dom_type_2"/>
</dbReference>
<evidence type="ECO:0000256" key="1">
    <source>
        <dbReference type="ARBA" id="ARBA00010761"/>
    </source>
</evidence>
<feature type="compositionally biased region" description="Basic and acidic residues" evidence="10">
    <location>
        <begin position="232"/>
        <end position="257"/>
    </location>
</feature>
<dbReference type="InterPro" id="IPR057258">
    <property type="entry name" value="Ribosomal_uS3"/>
</dbReference>
<organism evidence="12 13">
    <name type="scientific">Hymenobacter nitidus</name>
    <dbReference type="NCBI Taxonomy" id="2880929"/>
    <lineage>
        <taxon>Bacteria</taxon>
        <taxon>Pseudomonadati</taxon>
        <taxon>Bacteroidota</taxon>
        <taxon>Cytophagia</taxon>
        <taxon>Cytophagales</taxon>
        <taxon>Hymenobacteraceae</taxon>
        <taxon>Hymenobacter</taxon>
    </lineage>
</organism>
<comment type="function">
    <text evidence="6 8">Binds the lower part of the 30S subunit head. Binds mRNA in the 70S ribosome, positioning it for translation.</text>
</comment>
<evidence type="ECO:0000313" key="13">
    <source>
        <dbReference type="Proteomes" id="UP001165297"/>
    </source>
</evidence>
<dbReference type="InterPro" id="IPR001351">
    <property type="entry name" value="Ribosomal_uS3_C"/>
</dbReference>
<dbReference type="InterPro" id="IPR004087">
    <property type="entry name" value="KH_dom"/>
</dbReference>
<evidence type="ECO:0000256" key="7">
    <source>
        <dbReference type="ARBA" id="ARBA00035257"/>
    </source>
</evidence>
<dbReference type="Gene3D" id="3.30.300.20">
    <property type="match status" value="1"/>
</dbReference>
<dbReference type="CDD" id="cd02412">
    <property type="entry name" value="KH-II_30S_S3"/>
    <property type="match status" value="1"/>
</dbReference>
<accession>A0ABS8A718</accession>
<dbReference type="InterPro" id="IPR015946">
    <property type="entry name" value="KH_dom-like_a/b"/>
</dbReference>
<feature type="domain" description="KH type-2" evidence="11">
    <location>
        <begin position="38"/>
        <end position="106"/>
    </location>
</feature>
<dbReference type="PANTHER" id="PTHR11760:SF19">
    <property type="entry name" value="SMALL RIBOSOMAL SUBUNIT PROTEIN US3C"/>
    <property type="match status" value="1"/>
</dbReference>
<keyword evidence="13" id="KW-1185">Reference proteome</keyword>
<evidence type="ECO:0000256" key="8">
    <source>
        <dbReference type="HAMAP-Rule" id="MF_01309"/>
    </source>
</evidence>
<dbReference type="HAMAP" id="MF_01309_B">
    <property type="entry name" value="Ribosomal_uS3_B"/>
    <property type="match status" value="1"/>
</dbReference>
<evidence type="ECO:0000259" key="11">
    <source>
        <dbReference type="PROSITE" id="PS50823"/>
    </source>
</evidence>
<evidence type="ECO:0000256" key="4">
    <source>
        <dbReference type="ARBA" id="ARBA00022980"/>
    </source>
</evidence>
<dbReference type="EMBL" id="JAJADQ010000001">
    <property type="protein sequence ID" value="MCB2376187.1"/>
    <property type="molecule type" value="Genomic_DNA"/>
</dbReference>
<comment type="similarity">
    <text evidence="1 8 9">Belongs to the universal ribosomal protein uS3 family.</text>
</comment>
<evidence type="ECO:0000256" key="2">
    <source>
        <dbReference type="ARBA" id="ARBA00022730"/>
    </source>
</evidence>
<sequence length="299" mass="31969">MGQKVNPVGFRLGVIKGWDSNWYGGKDFADKLVEDEKIRKYVMARIPKGGISRIVIERTLKRITITINTARPGVVIGKGGAEVDKIKDELKQITNKDVQINIFEIKRPELDAKLVGESIAQQLQARISFRRAMKQAIQGAMRVGAEGIKVQCGGRLGGAEIARSEQYKEGRTPLHTLRADIDYALSEAQTVYGKIGIKVWIMRGEVFGKPDLSPNQQPANQGNDTRGGGNDRGPRGERGDRGGDRGPRGPRNDRGGDNRGGQGGGDNRGGQAGGGQRRGGGAPGAGGANRGGGQGGPRR</sequence>
<evidence type="ECO:0000256" key="5">
    <source>
        <dbReference type="ARBA" id="ARBA00023274"/>
    </source>
</evidence>
<dbReference type="InterPro" id="IPR018280">
    <property type="entry name" value="Ribosomal_uS3_CS"/>
</dbReference>
<dbReference type="GO" id="GO:0005840">
    <property type="term" value="C:ribosome"/>
    <property type="evidence" value="ECO:0007669"/>
    <property type="project" value="UniProtKB-KW"/>
</dbReference>
<dbReference type="Proteomes" id="UP001165297">
    <property type="component" value="Unassembled WGS sequence"/>
</dbReference>
<evidence type="ECO:0000256" key="6">
    <source>
        <dbReference type="ARBA" id="ARBA00024998"/>
    </source>
</evidence>
<evidence type="ECO:0000256" key="10">
    <source>
        <dbReference type="SAM" id="MobiDB-lite"/>
    </source>
</evidence>
<dbReference type="RefSeq" id="WP_226181898.1">
    <property type="nucleotide sequence ID" value="NZ_JAJADQ010000001.1"/>
</dbReference>
<dbReference type="Gene3D" id="3.30.1140.32">
    <property type="entry name" value="Ribosomal protein S3, C-terminal domain"/>
    <property type="match status" value="1"/>
</dbReference>
<keyword evidence="3 8" id="KW-0694">RNA-binding</keyword>
<evidence type="ECO:0000256" key="3">
    <source>
        <dbReference type="ARBA" id="ARBA00022884"/>
    </source>
</evidence>
<comment type="caution">
    <text evidence="12">The sequence shown here is derived from an EMBL/GenBank/DDBJ whole genome shotgun (WGS) entry which is preliminary data.</text>
</comment>
<keyword evidence="4 8" id="KW-0689">Ribosomal protein</keyword>
<dbReference type="SUPFAM" id="SSF54821">
    <property type="entry name" value="Ribosomal protein S3 C-terminal domain"/>
    <property type="match status" value="1"/>
</dbReference>
<reference evidence="12" key="1">
    <citation type="submission" date="2021-10" db="EMBL/GenBank/DDBJ databases">
        <authorList>
            <person name="Dean J.D."/>
            <person name="Kim M.K."/>
            <person name="Newey C.N."/>
            <person name="Stoker T.S."/>
            <person name="Thompson D.W."/>
            <person name="Grose J.H."/>
        </authorList>
    </citation>
    <scope>NUCLEOTIDE SEQUENCE</scope>
    <source>
        <strain evidence="12">BT635</strain>
    </source>
</reference>
<dbReference type="SUPFAM" id="SSF54814">
    <property type="entry name" value="Prokaryotic type KH domain (KH-domain type II)"/>
    <property type="match status" value="1"/>
</dbReference>
<keyword evidence="2 8" id="KW-0699">rRNA-binding</keyword>
<comment type="subunit">
    <text evidence="8">Part of the 30S ribosomal subunit. Forms a tight complex with proteins S10 and S14.</text>
</comment>
<dbReference type="InterPro" id="IPR005704">
    <property type="entry name" value="Ribosomal_uS3_bac-typ"/>
</dbReference>
<dbReference type="Pfam" id="PF00189">
    <property type="entry name" value="Ribosomal_S3_C"/>
    <property type="match status" value="1"/>
</dbReference>
<dbReference type="NCBIfam" id="TIGR01009">
    <property type="entry name" value="rpsC_bact"/>
    <property type="match status" value="1"/>
</dbReference>
<protein>
    <recommendedName>
        <fullName evidence="7 8">Small ribosomal subunit protein uS3</fullName>
    </recommendedName>
</protein>
<evidence type="ECO:0000256" key="9">
    <source>
        <dbReference type="RuleBase" id="RU003624"/>
    </source>
</evidence>
<feature type="region of interest" description="Disordered" evidence="10">
    <location>
        <begin position="209"/>
        <end position="299"/>
    </location>
</feature>
<name>A0ABS8A718_9BACT</name>
<dbReference type="PANTHER" id="PTHR11760">
    <property type="entry name" value="30S/40S RIBOSOMAL PROTEIN S3"/>
    <property type="match status" value="1"/>
</dbReference>
<dbReference type="InterPro" id="IPR036419">
    <property type="entry name" value="Ribosomal_S3_C_sf"/>
</dbReference>
<keyword evidence="5 8" id="KW-0687">Ribonucleoprotein</keyword>
<dbReference type="PROSITE" id="PS00548">
    <property type="entry name" value="RIBOSOMAL_S3"/>
    <property type="match status" value="1"/>
</dbReference>
<dbReference type="SMART" id="SM00322">
    <property type="entry name" value="KH"/>
    <property type="match status" value="1"/>
</dbReference>
<dbReference type="PROSITE" id="PS50823">
    <property type="entry name" value="KH_TYPE_2"/>
    <property type="match status" value="1"/>
</dbReference>
<feature type="compositionally biased region" description="Gly residues" evidence="10">
    <location>
        <begin position="258"/>
        <end position="299"/>
    </location>
</feature>
<dbReference type="InterPro" id="IPR009019">
    <property type="entry name" value="KH_sf_prok-type"/>
</dbReference>
<evidence type="ECO:0000313" key="12">
    <source>
        <dbReference type="EMBL" id="MCB2376187.1"/>
    </source>
</evidence>
<gene>
    <name evidence="8 12" type="primary">rpsC</name>
    <name evidence="12" type="ORF">LGH70_01225</name>
</gene>
<dbReference type="Pfam" id="PF07650">
    <property type="entry name" value="KH_2"/>
    <property type="match status" value="1"/>
</dbReference>
<proteinExistence type="inferred from homology"/>